<dbReference type="AlphaFoldDB" id="A0A6G9GUH8"/>
<evidence type="ECO:0000313" key="3">
    <source>
        <dbReference type="Proteomes" id="UP000501179"/>
    </source>
</evidence>
<evidence type="ECO:0000313" key="2">
    <source>
        <dbReference type="EMBL" id="QIQ01923.1"/>
    </source>
</evidence>
<evidence type="ECO:0000256" key="1">
    <source>
        <dbReference type="SAM" id="MobiDB-lite"/>
    </source>
</evidence>
<dbReference type="RefSeq" id="WP_167024890.1">
    <property type="nucleotide sequence ID" value="NZ_CP050177.1"/>
</dbReference>
<name>A0A6G9GUH8_9ACTN</name>
<sequence length="298" mass="31486">MAYPPQRSVRRSTQVSDDRSAGPEAGLPRVFDVYERLGHADPTGAWDSFCRTHNWAAPLVAADPAAGPGGARPTARPAEGGRLLSGAWRLPSAYRRARWLALRSGPADSAPADGRPAEGHALYVVEVGALERTGGIDGDASLIRLRDLYIPAGLTAGTAGRDLRADEAAFLWVAVTGMAMGVARHVLERVADLDPDAEPSGAPTAGLGALLERRRESVRRDLTLAAHPGEGVASHGIVGQVEESHHLVRDVYAAAYEYALPRSRAVHPLERIMAGSAPVLQHARFTTSLLPAAGTTSD</sequence>
<dbReference type="Proteomes" id="UP000501179">
    <property type="component" value="Chromosome"/>
</dbReference>
<dbReference type="EMBL" id="CP050177">
    <property type="protein sequence ID" value="QIQ01923.1"/>
    <property type="molecule type" value="Genomic_DNA"/>
</dbReference>
<keyword evidence="3" id="KW-1185">Reference proteome</keyword>
<reference evidence="2 3" key="1">
    <citation type="submission" date="2020-03" db="EMBL/GenBank/DDBJ databases">
        <title>A novel species.</title>
        <authorList>
            <person name="Gao J."/>
        </authorList>
    </citation>
    <scope>NUCLEOTIDE SEQUENCE [LARGE SCALE GENOMIC DNA]</scope>
    <source>
        <strain evidence="2 3">QMT-12</strain>
    </source>
</reference>
<dbReference type="KEGG" id="slia:HA039_06105"/>
<proteinExistence type="predicted"/>
<feature type="region of interest" description="Disordered" evidence="1">
    <location>
        <begin position="1"/>
        <end position="25"/>
    </location>
</feature>
<evidence type="ECO:0008006" key="4">
    <source>
        <dbReference type="Google" id="ProtNLM"/>
    </source>
</evidence>
<accession>A0A6G9GUH8</accession>
<protein>
    <recommendedName>
        <fullName evidence="4">Acyl-CoA dehydrogenase</fullName>
    </recommendedName>
</protein>
<gene>
    <name evidence="2" type="ORF">HA039_06105</name>
</gene>
<organism evidence="2 3">
    <name type="scientific">Streptomyces liangshanensis</name>
    <dbReference type="NCBI Taxonomy" id="2717324"/>
    <lineage>
        <taxon>Bacteria</taxon>
        <taxon>Bacillati</taxon>
        <taxon>Actinomycetota</taxon>
        <taxon>Actinomycetes</taxon>
        <taxon>Kitasatosporales</taxon>
        <taxon>Streptomycetaceae</taxon>
        <taxon>Streptomyces</taxon>
    </lineage>
</organism>